<dbReference type="InterPro" id="IPR010368">
    <property type="entry name" value="Com_YlbF"/>
</dbReference>
<evidence type="ECO:0000313" key="3">
    <source>
        <dbReference type="Proteomes" id="UP000886724"/>
    </source>
</evidence>
<accession>A0A9D1XMU7</accession>
<comment type="caution">
    <text evidence="2">The sequence shown here is derived from an EMBL/GenBank/DDBJ whole genome shotgun (WGS) entry which is preliminary data.</text>
</comment>
<reference evidence="2" key="1">
    <citation type="journal article" date="2021" name="PeerJ">
        <title>Extensive microbial diversity within the chicken gut microbiome revealed by metagenomics and culture.</title>
        <authorList>
            <person name="Gilroy R."/>
            <person name="Ravi A."/>
            <person name="Getino M."/>
            <person name="Pursley I."/>
            <person name="Horton D.L."/>
            <person name="Alikhan N.F."/>
            <person name="Baker D."/>
            <person name="Gharbi K."/>
            <person name="Hall N."/>
            <person name="Watson M."/>
            <person name="Adriaenssens E.M."/>
            <person name="Foster-Nyarko E."/>
            <person name="Jarju S."/>
            <person name="Secka A."/>
            <person name="Antonio M."/>
            <person name="Oren A."/>
            <person name="Chaudhuri R.R."/>
            <person name="La Ragione R."/>
            <person name="Hildebrand F."/>
            <person name="Pallen M.J."/>
        </authorList>
    </citation>
    <scope>NUCLEOTIDE SEQUENCE</scope>
    <source>
        <strain evidence="2">ChiGjej1B1-14440</strain>
    </source>
</reference>
<name>A0A9D1XMU7_9FIRM</name>
<keyword evidence="1" id="KW-0175">Coiled coil</keyword>
<organism evidence="2 3">
    <name type="scientific">Candidatus Erysipelatoclostridium merdavium</name>
    <dbReference type="NCBI Taxonomy" id="2838566"/>
    <lineage>
        <taxon>Bacteria</taxon>
        <taxon>Bacillati</taxon>
        <taxon>Bacillota</taxon>
        <taxon>Erysipelotrichia</taxon>
        <taxon>Erysipelotrichales</taxon>
        <taxon>Erysipelotrichales incertae sedis</taxon>
    </lineage>
</organism>
<dbReference type="Proteomes" id="UP000886724">
    <property type="component" value="Unassembled WGS sequence"/>
</dbReference>
<dbReference type="Gene3D" id="1.20.1500.10">
    <property type="entry name" value="YheA/YmcA-like"/>
    <property type="match status" value="1"/>
</dbReference>
<evidence type="ECO:0000313" key="2">
    <source>
        <dbReference type="EMBL" id="HIX82443.1"/>
    </source>
</evidence>
<dbReference type="EMBL" id="DXET01000241">
    <property type="protein sequence ID" value="HIX82443.1"/>
    <property type="molecule type" value="Genomic_DNA"/>
</dbReference>
<reference evidence="2" key="2">
    <citation type="submission" date="2021-04" db="EMBL/GenBank/DDBJ databases">
        <authorList>
            <person name="Gilroy R."/>
        </authorList>
    </citation>
    <scope>NUCLEOTIDE SEQUENCE</scope>
    <source>
        <strain evidence="2">ChiGjej1B1-14440</strain>
    </source>
</reference>
<feature type="coiled-coil region" evidence="1">
    <location>
        <begin position="33"/>
        <end position="60"/>
    </location>
</feature>
<protein>
    <submittedName>
        <fullName evidence="2">YlbF family regulator</fullName>
    </submittedName>
</protein>
<proteinExistence type="predicted"/>
<dbReference type="PIRSF" id="PIRSF021287">
    <property type="entry name" value="Biofilm_formation_YmcA"/>
    <property type="match status" value="1"/>
</dbReference>
<sequence length="112" mass="13486">MRLLNHSFEYAKELNDYLLNLDVIKEYQKYEDLISNNEEIKALENKMKAYQKKIVNQKAKQDSNVVDTIKKYQELKDEFENHPLVVNYLYLKDEVNNLLQTINAYINRELLK</sequence>
<gene>
    <name evidence="2" type="ORF">H9980_10830</name>
</gene>
<evidence type="ECO:0000256" key="1">
    <source>
        <dbReference type="SAM" id="Coils"/>
    </source>
</evidence>
<dbReference type="InterPro" id="IPR016783">
    <property type="entry name" value="Biofilm_formation_YmcA"/>
</dbReference>
<dbReference type="InterPro" id="IPR023378">
    <property type="entry name" value="YheA/YmcA-like_dom_sf"/>
</dbReference>
<dbReference type="Pfam" id="PF06133">
    <property type="entry name" value="Com_YlbF"/>
    <property type="match status" value="1"/>
</dbReference>
<dbReference type="AlphaFoldDB" id="A0A9D1XMU7"/>
<dbReference type="SUPFAM" id="SSF158622">
    <property type="entry name" value="YheA/YmcA-like"/>
    <property type="match status" value="1"/>
</dbReference>